<feature type="chain" id="PRO_5032853875" evidence="2">
    <location>
        <begin position="27"/>
        <end position="326"/>
    </location>
</feature>
<dbReference type="SUPFAM" id="SSF53850">
    <property type="entry name" value="Periplasmic binding protein-like II"/>
    <property type="match status" value="1"/>
</dbReference>
<evidence type="ECO:0000256" key="2">
    <source>
        <dbReference type="SAM" id="SignalP"/>
    </source>
</evidence>
<dbReference type="CDD" id="cd13602">
    <property type="entry name" value="PBP2_TRAP_BpDctp6_7"/>
    <property type="match status" value="1"/>
</dbReference>
<accession>A0A831W2X9</accession>
<gene>
    <name evidence="3" type="ORF">ENI96_06440</name>
</gene>
<dbReference type="PANTHER" id="PTHR33376:SF4">
    <property type="entry name" value="SIALIC ACID-BINDING PERIPLASMIC PROTEIN SIAP"/>
    <property type="match status" value="1"/>
</dbReference>
<comment type="caution">
    <text evidence="3">The sequence shown here is derived from an EMBL/GenBank/DDBJ whole genome shotgun (WGS) entry which is preliminary data.</text>
</comment>
<dbReference type="Pfam" id="PF03480">
    <property type="entry name" value="DctP"/>
    <property type="match status" value="1"/>
</dbReference>
<dbReference type="InterPro" id="IPR038404">
    <property type="entry name" value="TRAP_DctP_sf"/>
</dbReference>
<reference evidence="3" key="1">
    <citation type="journal article" date="2020" name="mSystems">
        <title>Genome- and Community-Level Interaction Insights into Carbon Utilization and Element Cycling Functions of Hydrothermarchaeota in Hydrothermal Sediment.</title>
        <authorList>
            <person name="Zhou Z."/>
            <person name="Liu Y."/>
            <person name="Xu W."/>
            <person name="Pan J."/>
            <person name="Luo Z.H."/>
            <person name="Li M."/>
        </authorList>
    </citation>
    <scope>NUCLEOTIDE SEQUENCE [LARGE SCALE GENOMIC DNA]</scope>
    <source>
        <strain evidence="3">HyVt-443</strain>
    </source>
</reference>
<dbReference type="GO" id="GO:0055085">
    <property type="term" value="P:transmembrane transport"/>
    <property type="evidence" value="ECO:0007669"/>
    <property type="project" value="InterPro"/>
</dbReference>
<name>A0A831W2X9_9GAMM</name>
<evidence type="ECO:0000313" key="3">
    <source>
        <dbReference type="EMBL" id="HEB96049.1"/>
    </source>
</evidence>
<dbReference type="Proteomes" id="UP000886251">
    <property type="component" value="Unassembled WGS sequence"/>
</dbReference>
<proteinExistence type="predicted"/>
<organism evidence="3">
    <name type="scientific">Sedimenticola thiotaurini</name>
    <dbReference type="NCBI Taxonomy" id="1543721"/>
    <lineage>
        <taxon>Bacteria</taxon>
        <taxon>Pseudomonadati</taxon>
        <taxon>Pseudomonadota</taxon>
        <taxon>Gammaproteobacteria</taxon>
        <taxon>Chromatiales</taxon>
        <taxon>Sedimenticolaceae</taxon>
        <taxon>Sedimenticola</taxon>
    </lineage>
</organism>
<dbReference type="InterPro" id="IPR018389">
    <property type="entry name" value="DctP_fam"/>
</dbReference>
<dbReference type="PANTHER" id="PTHR33376">
    <property type="match status" value="1"/>
</dbReference>
<feature type="signal peptide" evidence="2">
    <location>
        <begin position="1"/>
        <end position="26"/>
    </location>
</feature>
<dbReference type="EMBL" id="DRKP01000072">
    <property type="protein sequence ID" value="HEB96049.1"/>
    <property type="molecule type" value="Genomic_DNA"/>
</dbReference>
<evidence type="ECO:0000256" key="1">
    <source>
        <dbReference type="ARBA" id="ARBA00022729"/>
    </source>
</evidence>
<dbReference type="NCBIfam" id="NF037995">
    <property type="entry name" value="TRAP_S1"/>
    <property type="match status" value="1"/>
</dbReference>
<dbReference type="Gene3D" id="3.40.190.170">
    <property type="entry name" value="Bacterial extracellular solute-binding protein, family 7"/>
    <property type="match status" value="1"/>
</dbReference>
<protein>
    <submittedName>
        <fullName evidence="3">C4-dicarboxylate ABC transporter substrate-binding protein</fullName>
    </submittedName>
</protein>
<keyword evidence="1 2" id="KW-0732">Signal</keyword>
<sequence length="326" mass="35871">MKLKRFSARLLATALCLGAFSATTLAATKWDMPTPYGDGVHHTKNVREFAADVSKATNGELKITVHSGASLFKHPEIFRAVRTGQVPIGELFMGLLGNQDPVFKVDNIPFLASDFASAKRLWDASRPYVEKSLAKQGVTLLYAVPWPPQGFYTKKPVSSVADFKGMKMRAYSPTTSRLAVLLGASPTTVQTPEIPQAFSTGIIDAMVTSPTTGVSSQAWDFVKYYTDTQAWIPKNMVVINTRALKRLPEAQRKALLEAASRAEARGWEMARRETAEKTQILREKGMEVSAPTEQFKRELQAIGKEMASEWAREAGAEGQAILKAMQ</sequence>
<dbReference type="AlphaFoldDB" id="A0A831W2X9"/>